<name>A0A426WVI5_ENSVE</name>
<dbReference type="AlphaFoldDB" id="A0A426WVI5"/>
<evidence type="ECO:0000313" key="2">
    <source>
        <dbReference type="EMBL" id="RRT31264.1"/>
    </source>
</evidence>
<feature type="region of interest" description="Disordered" evidence="1">
    <location>
        <begin position="31"/>
        <end position="53"/>
    </location>
</feature>
<dbReference type="Proteomes" id="UP000287651">
    <property type="component" value="Unassembled WGS sequence"/>
</dbReference>
<organism evidence="2 3">
    <name type="scientific">Ensete ventricosum</name>
    <name type="common">Abyssinian banana</name>
    <name type="synonym">Musa ensete</name>
    <dbReference type="NCBI Taxonomy" id="4639"/>
    <lineage>
        <taxon>Eukaryota</taxon>
        <taxon>Viridiplantae</taxon>
        <taxon>Streptophyta</taxon>
        <taxon>Embryophyta</taxon>
        <taxon>Tracheophyta</taxon>
        <taxon>Spermatophyta</taxon>
        <taxon>Magnoliopsida</taxon>
        <taxon>Liliopsida</taxon>
        <taxon>Zingiberales</taxon>
        <taxon>Musaceae</taxon>
        <taxon>Ensete</taxon>
    </lineage>
</organism>
<proteinExistence type="predicted"/>
<evidence type="ECO:0000256" key="1">
    <source>
        <dbReference type="SAM" id="MobiDB-lite"/>
    </source>
</evidence>
<comment type="caution">
    <text evidence="2">The sequence shown here is derived from an EMBL/GenBank/DDBJ whole genome shotgun (WGS) entry which is preliminary data.</text>
</comment>
<evidence type="ECO:0000313" key="3">
    <source>
        <dbReference type="Proteomes" id="UP000287651"/>
    </source>
</evidence>
<sequence length="53" mass="5799">MFHNRGSVLTKVGNPATFMLVVRFGGSGSIGRLTRSAMPPHTCPRRRPSWSAD</sequence>
<dbReference type="EMBL" id="AMZH03042491">
    <property type="protein sequence ID" value="RRT31264.1"/>
    <property type="molecule type" value="Genomic_DNA"/>
</dbReference>
<accession>A0A426WVI5</accession>
<gene>
    <name evidence="2" type="ORF">B296_00058433</name>
</gene>
<protein>
    <submittedName>
        <fullName evidence="2">Uncharacterized protein</fullName>
    </submittedName>
</protein>
<reference evidence="2 3" key="1">
    <citation type="journal article" date="2014" name="Agronomy (Basel)">
        <title>A Draft Genome Sequence for Ensete ventricosum, the Drought-Tolerant Tree Against Hunger.</title>
        <authorList>
            <person name="Harrison J."/>
            <person name="Moore K.A."/>
            <person name="Paszkiewicz K."/>
            <person name="Jones T."/>
            <person name="Grant M."/>
            <person name="Ambacheew D."/>
            <person name="Muzemil S."/>
            <person name="Studholme D.J."/>
        </authorList>
    </citation>
    <scope>NUCLEOTIDE SEQUENCE [LARGE SCALE GENOMIC DNA]</scope>
</reference>
<feature type="compositionally biased region" description="Basic residues" evidence="1">
    <location>
        <begin position="43"/>
        <end position="53"/>
    </location>
</feature>